<accession>W4M966</accession>
<dbReference type="Proteomes" id="UP000019140">
    <property type="component" value="Unassembled WGS sequence"/>
</dbReference>
<feature type="region of interest" description="Disordered" evidence="1">
    <location>
        <begin position="57"/>
        <end position="76"/>
    </location>
</feature>
<sequence>TEVISLDGRQAVKLPDEFRLTDATVTIRKDGEAIILEPVKSNTWPAGFFEDIRIDDPAFVRPPQGDTPPAPTIDAQ</sequence>
<organism evidence="2 3">
    <name type="scientific">Candidatus Entotheonella gemina</name>
    <dbReference type="NCBI Taxonomy" id="1429439"/>
    <lineage>
        <taxon>Bacteria</taxon>
        <taxon>Pseudomonadati</taxon>
        <taxon>Nitrospinota/Tectimicrobiota group</taxon>
        <taxon>Candidatus Tectimicrobiota</taxon>
        <taxon>Candidatus Entotheonellia</taxon>
        <taxon>Candidatus Entotheonellales</taxon>
        <taxon>Candidatus Entotheonellaceae</taxon>
        <taxon>Candidatus Entotheonella</taxon>
    </lineage>
</organism>
<comment type="caution">
    <text evidence="2">The sequence shown here is derived from an EMBL/GenBank/DDBJ whole genome shotgun (WGS) entry which is preliminary data.</text>
</comment>
<dbReference type="EMBL" id="AZHX01000688">
    <property type="protein sequence ID" value="ETX06466.1"/>
    <property type="molecule type" value="Genomic_DNA"/>
</dbReference>
<protein>
    <recommendedName>
        <fullName evidence="4">SpoVT-AbrB domain-containing protein</fullName>
    </recommendedName>
</protein>
<dbReference type="AlphaFoldDB" id="W4M966"/>
<gene>
    <name evidence="2" type="ORF">ETSY2_16960</name>
</gene>
<evidence type="ECO:0000313" key="2">
    <source>
        <dbReference type="EMBL" id="ETX06466.1"/>
    </source>
</evidence>
<evidence type="ECO:0000256" key="1">
    <source>
        <dbReference type="SAM" id="MobiDB-lite"/>
    </source>
</evidence>
<keyword evidence="3" id="KW-1185">Reference proteome</keyword>
<evidence type="ECO:0000313" key="3">
    <source>
        <dbReference type="Proteomes" id="UP000019140"/>
    </source>
</evidence>
<proteinExistence type="predicted"/>
<feature type="non-terminal residue" evidence="2">
    <location>
        <position position="1"/>
    </location>
</feature>
<dbReference type="InterPro" id="IPR037914">
    <property type="entry name" value="SpoVT-AbrB_sf"/>
</dbReference>
<dbReference type="Gene3D" id="2.10.260.10">
    <property type="match status" value="1"/>
</dbReference>
<evidence type="ECO:0008006" key="4">
    <source>
        <dbReference type="Google" id="ProtNLM"/>
    </source>
</evidence>
<reference evidence="2 3" key="1">
    <citation type="journal article" date="2014" name="Nature">
        <title>An environmental bacterial taxon with a large and distinct metabolic repertoire.</title>
        <authorList>
            <person name="Wilson M.C."/>
            <person name="Mori T."/>
            <person name="Ruckert C."/>
            <person name="Uria A.R."/>
            <person name="Helf M.J."/>
            <person name="Takada K."/>
            <person name="Gernert C."/>
            <person name="Steffens U.A."/>
            <person name="Heycke N."/>
            <person name="Schmitt S."/>
            <person name="Rinke C."/>
            <person name="Helfrich E.J."/>
            <person name="Brachmann A.O."/>
            <person name="Gurgui C."/>
            <person name="Wakimoto T."/>
            <person name="Kracht M."/>
            <person name="Crusemann M."/>
            <person name="Hentschel U."/>
            <person name="Abe I."/>
            <person name="Matsunaga S."/>
            <person name="Kalinowski J."/>
            <person name="Takeyama H."/>
            <person name="Piel J."/>
        </authorList>
    </citation>
    <scope>NUCLEOTIDE SEQUENCE [LARGE SCALE GENOMIC DNA]</scope>
    <source>
        <strain evidence="3">TSY2</strain>
    </source>
</reference>
<dbReference type="HOGENOM" id="CLU_2643602_0_0_7"/>
<dbReference type="SUPFAM" id="SSF89447">
    <property type="entry name" value="AbrB/MazE/MraZ-like"/>
    <property type="match status" value="1"/>
</dbReference>
<name>W4M966_9BACT</name>
<feature type="compositionally biased region" description="Pro residues" evidence="1">
    <location>
        <begin position="65"/>
        <end position="76"/>
    </location>
</feature>